<accession>A0A2T1LR40</accession>
<dbReference type="RefSeq" id="WP_106459379.1">
    <property type="nucleotide sequence ID" value="NZ_PXOH01000053.1"/>
</dbReference>
<evidence type="ECO:0000313" key="2">
    <source>
        <dbReference type="EMBL" id="PSF30588.1"/>
    </source>
</evidence>
<proteinExistence type="predicted"/>
<evidence type="ECO:0000313" key="3">
    <source>
        <dbReference type="Proteomes" id="UP000239001"/>
    </source>
</evidence>
<comment type="caution">
    <text evidence="2">The sequence shown here is derived from an EMBL/GenBank/DDBJ whole genome shotgun (WGS) entry which is preliminary data.</text>
</comment>
<keyword evidence="1" id="KW-0472">Membrane</keyword>
<sequence>MRRKPLDPAKVTITIILFALIGAVLCVMTGKGDSQNFLILASAASGGYYGYLQGGQQKEIKGDGNERHF</sequence>
<protein>
    <submittedName>
        <fullName evidence="2">Uncharacterized protein</fullName>
    </submittedName>
</protein>
<evidence type="ECO:0000256" key="1">
    <source>
        <dbReference type="SAM" id="Phobius"/>
    </source>
</evidence>
<gene>
    <name evidence="2" type="ORF">C7H19_23695</name>
</gene>
<feature type="transmembrane region" description="Helical" evidence="1">
    <location>
        <begin position="12"/>
        <end position="30"/>
    </location>
</feature>
<dbReference type="EMBL" id="PXOH01000053">
    <property type="protein sequence ID" value="PSF30588.1"/>
    <property type="molecule type" value="Genomic_DNA"/>
</dbReference>
<keyword evidence="1" id="KW-0812">Transmembrane</keyword>
<reference evidence="2 3" key="2">
    <citation type="submission" date="2018-03" db="EMBL/GenBank/DDBJ databases">
        <authorList>
            <person name="Keele B.F."/>
        </authorList>
    </citation>
    <scope>NUCLEOTIDE SEQUENCE [LARGE SCALE GENOMIC DNA]</scope>
    <source>
        <strain evidence="2 3">CCALA 016</strain>
    </source>
</reference>
<keyword evidence="3" id="KW-1185">Reference proteome</keyword>
<organism evidence="2 3">
    <name type="scientific">Aphanothece hegewaldii CCALA 016</name>
    <dbReference type="NCBI Taxonomy" id="2107694"/>
    <lineage>
        <taxon>Bacteria</taxon>
        <taxon>Bacillati</taxon>
        <taxon>Cyanobacteriota</taxon>
        <taxon>Cyanophyceae</taxon>
        <taxon>Oscillatoriophycideae</taxon>
        <taxon>Chroococcales</taxon>
        <taxon>Aphanothecaceae</taxon>
        <taxon>Aphanothece</taxon>
    </lineage>
</organism>
<dbReference type="Proteomes" id="UP000239001">
    <property type="component" value="Unassembled WGS sequence"/>
</dbReference>
<reference evidence="2 3" key="1">
    <citation type="submission" date="2018-03" db="EMBL/GenBank/DDBJ databases">
        <title>The ancient ancestry and fast evolution of plastids.</title>
        <authorList>
            <person name="Moore K.R."/>
            <person name="Magnabosco C."/>
            <person name="Momper L."/>
            <person name="Gold D.A."/>
            <person name="Bosak T."/>
            <person name="Fournier G.P."/>
        </authorList>
    </citation>
    <scope>NUCLEOTIDE SEQUENCE [LARGE SCALE GENOMIC DNA]</scope>
    <source>
        <strain evidence="2 3">CCALA 016</strain>
    </source>
</reference>
<keyword evidence="1" id="KW-1133">Transmembrane helix</keyword>
<dbReference type="AlphaFoldDB" id="A0A2T1LR40"/>
<name>A0A2T1LR40_9CHRO</name>